<dbReference type="EMBL" id="MOBY01000002">
    <property type="protein sequence ID" value="RON97143.1"/>
    <property type="molecule type" value="Genomic_DNA"/>
</dbReference>
<dbReference type="Proteomes" id="UP000283650">
    <property type="component" value="Unassembled WGS sequence"/>
</dbReference>
<protein>
    <recommendedName>
        <fullName evidence="3">TIGR04255 family protein</fullName>
    </recommendedName>
</protein>
<reference evidence="1 2" key="1">
    <citation type="submission" date="2016-10" db="EMBL/GenBank/DDBJ databases">
        <title>Comparative genome analysis of multiple Pseudomonas spp. focuses on biocontrol and plant growth promoting traits.</title>
        <authorList>
            <person name="Tao X.-Y."/>
            <person name="Taylor C.G."/>
        </authorList>
    </citation>
    <scope>NUCLEOTIDE SEQUENCE [LARGE SCALE GENOMIC DNA]</scope>
    <source>
        <strain evidence="1 2">2F9</strain>
    </source>
</reference>
<evidence type="ECO:0000313" key="1">
    <source>
        <dbReference type="EMBL" id="RON97143.1"/>
    </source>
</evidence>
<dbReference type="NCBIfam" id="TIGR04255">
    <property type="entry name" value="sporadTIGR04255"/>
    <property type="match status" value="1"/>
</dbReference>
<dbReference type="RefSeq" id="WP_123374747.1">
    <property type="nucleotide sequence ID" value="NZ_MOBY01000002.1"/>
</dbReference>
<gene>
    <name evidence="1" type="ORF">BK672_02280</name>
</gene>
<dbReference type="InterPro" id="IPR026349">
    <property type="entry name" value="CHP04255"/>
</dbReference>
<proteinExistence type="predicted"/>
<name>A0A423NG67_PSEFL</name>
<organism evidence="1 2">
    <name type="scientific">Pseudomonas fluorescens</name>
    <dbReference type="NCBI Taxonomy" id="294"/>
    <lineage>
        <taxon>Bacteria</taxon>
        <taxon>Pseudomonadati</taxon>
        <taxon>Pseudomonadota</taxon>
        <taxon>Gammaproteobacteria</taxon>
        <taxon>Pseudomonadales</taxon>
        <taxon>Pseudomonadaceae</taxon>
        <taxon>Pseudomonas</taxon>
    </lineage>
</organism>
<comment type="caution">
    <text evidence="1">The sequence shown here is derived from an EMBL/GenBank/DDBJ whole genome shotgun (WGS) entry which is preliminary data.</text>
</comment>
<dbReference type="AlphaFoldDB" id="A0A423NG67"/>
<accession>A0A423NG67</accession>
<evidence type="ECO:0000313" key="2">
    <source>
        <dbReference type="Proteomes" id="UP000283650"/>
    </source>
</evidence>
<sequence length="249" mass="27642">MTSKLPTKLNKGPLVDAAFEIRFDGTIPLSTVLPGYLYASLKGESIERLPQADIPQQVRDFDPNFQFTPLIKIRVGQFYIAVSDRSLQVSCKHPYAGWAPFKEQILKTLEATNSINLVGKVSRFSLKYTDVLPNELMHNPSDYLNASFRIGDRAIDITKTIIQAEILEDEAINLLHIAGKVQVNIVDTGEVRSGLLVDIDSIRQIAQVTLGDFISTAGEHLDALHALNKKIFFDCLSERGLASLEPVYA</sequence>
<evidence type="ECO:0008006" key="3">
    <source>
        <dbReference type="Google" id="ProtNLM"/>
    </source>
</evidence>